<dbReference type="Pfam" id="PF09534">
    <property type="entry name" value="Trp_oprn_chp"/>
    <property type="match status" value="1"/>
</dbReference>
<feature type="region of interest" description="Disordered" evidence="1">
    <location>
        <begin position="150"/>
        <end position="195"/>
    </location>
</feature>
<dbReference type="RefSeq" id="WP_106269470.1">
    <property type="nucleotide sequence ID" value="NZ_PVTX01000012.1"/>
</dbReference>
<keyword evidence="2" id="KW-1133">Transmembrane helix</keyword>
<dbReference type="InterPro" id="IPR019051">
    <property type="entry name" value="Trp_biosyn_TM_oprn/chp"/>
</dbReference>
<organism evidence="3 4">
    <name type="scientific">Isoptericola halotolerans</name>
    <dbReference type="NCBI Taxonomy" id="300560"/>
    <lineage>
        <taxon>Bacteria</taxon>
        <taxon>Bacillati</taxon>
        <taxon>Actinomycetota</taxon>
        <taxon>Actinomycetes</taxon>
        <taxon>Micrococcales</taxon>
        <taxon>Promicromonosporaceae</taxon>
        <taxon>Isoptericola</taxon>
    </lineage>
</organism>
<evidence type="ECO:0000256" key="2">
    <source>
        <dbReference type="SAM" id="Phobius"/>
    </source>
</evidence>
<keyword evidence="4" id="KW-1185">Reference proteome</keyword>
<reference evidence="3 4" key="1">
    <citation type="submission" date="2018-03" db="EMBL/GenBank/DDBJ databases">
        <title>Comparative analysis of microorganisms from saline springs in Andes Mountain Range, Colombia.</title>
        <authorList>
            <person name="Rubin E."/>
        </authorList>
    </citation>
    <scope>NUCLEOTIDE SEQUENCE [LARGE SCALE GENOMIC DNA]</scope>
    <source>
        <strain evidence="3 4">CG 23</strain>
    </source>
</reference>
<feature type="transmembrane region" description="Helical" evidence="2">
    <location>
        <begin position="76"/>
        <end position="97"/>
    </location>
</feature>
<evidence type="ECO:0000256" key="1">
    <source>
        <dbReference type="SAM" id="MobiDB-lite"/>
    </source>
</evidence>
<keyword evidence="2 3" id="KW-0812">Transmembrane</keyword>
<dbReference type="Proteomes" id="UP000239895">
    <property type="component" value="Unassembled WGS sequence"/>
</dbReference>
<accession>A0ABX5EA67</accession>
<proteinExistence type="predicted"/>
<evidence type="ECO:0000313" key="3">
    <source>
        <dbReference type="EMBL" id="PRZ03735.1"/>
    </source>
</evidence>
<comment type="caution">
    <text evidence="3">The sequence shown here is derived from an EMBL/GenBank/DDBJ whole genome shotgun (WGS) entry which is preliminary data.</text>
</comment>
<protein>
    <submittedName>
        <fullName evidence="3">Tryptophan-associated transmembrane protein</fullName>
    </submittedName>
</protein>
<name>A0ABX5EA67_9MICO</name>
<keyword evidence="2" id="KW-0472">Membrane</keyword>
<evidence type="ECO:0000313" key="4">
    <source>
        <dbReference type="Proteomes" id="UP000239895"/>
    </source>
</evidence>
<dbReference type="EMBL" id="PVTX01000012">
    <property type="protein sequence ID" value="PRZ03735.1"/>
    <property type="molecule type" value="Genomic_DNA"/>
</dbReference>
<gene>
    <name evidence="3" type="ORF">BCL65_11247</name>
</gene>
<sequence>MIRSRSRAVVLLLVLGGAAFAVSAPVWLRTTVATALEPEVVVEVPGTTAAPAVSAAAFVVLAGALAATLAGRVARWVALAAVGLAGVTVAVGAAAVLRDVRAPAVSAAADAAGVTTLTSPVEVTPWPWLTVVVGVAVVAAAVLAALGSPSWSGGGTRHERAPTGRDAPTGPVDRDPDAQADWDALSRGTDPSADR</sequence>
<feature type="transmembrane region" description="Helical" evidence="2">
    <location>
        <begin position="126"/>
        <end position="147"/>
    </location>
</feature>
<feature type="transmembrane region" description="Helical" evidence="2">
    <location>
        <begin position="47"/>
        <end position="69"/>
    </location>
</feature>